<proteinExistence type="predicted"/>
<feature type="transmembrane region" description="Helical" evidence="1">
    <location>
        <begin position="165"/>
        <end position="186"/>
    </location>
</feature>
<sequence>NPLLILRPFSVVYCLHVPVHNSSFFLEYTSLALFTSAFFWIVSIITLTRLACECYICVIHVRVIHFPQAWRSIPCIWLSSIVWSGASLLGWNNHILDMRGPGCTGDWPSKDTSHSSFVLFLFLGCLMVSLLIFLLSMFLGPLSLLFLLLTLWPHLLVSFEGFFPLGLFILAFLLIHSLYTATRLIVLKGKFSYVTPQNKSFKGSIAFIMKNKAPELTLRSCMAISFFTHQCQTPAKDISAFGREMCLRSIVMSKKKRDKPKQKVTFNFSSIIFITNDESLSVGNSDRTNGSKVDVIQVYPLQE</sequence>
<keyword evidence="1" id="KW-1133">Transmembrane helix</keyword>
<feature type="transmembrane region" description="Helical" evidence="1">
    <location>
        <begin position="31"/>
        <end position="52"/>
    </location>
</feature>
<keyword evidence="3" id="KW-1185">Reference proteome</keyword>
<gene>
    <name evidence="2" type="ORF">FD755_011544</name>
</gene>
<dbReference type="Gene3D" id="1.20.1070.10">
    <property type="entry name" value="Rhodopsin 7-helix transmembrane proteins"/>
    <property type="match status" value="1"/>
</dbReference>
<evidence type="ECO:0000313" key="3">
    <source>
        <dbReference type="Proteomes" id="UP000326062"/>
    </source>
</evidence>
<feature type="transmembrane region" description="Helical" evidence="1">
    <location>
        <begin position="117"/>
        <end position="135"/>
    </location>
</feature>
<evidence type="ECO:0008006" key="4">
    <source>
        <dbReference type="Google" id="ProtNLM"/>
    </source>
</evidence>
<evidence type="ECO:0000256" key="1">
    <source>
        <dbReference type="SAM" id="Phobius"/>
    </source>
</evidence>
<name>A0A5N3XT38_MUNRE</name>
<organism evidence="2 3">
    <name type="scientific">Muntiacus reevesi</name>
    <name type="common">Reeves' muntjac</name>
    <name type="synonym">Cervus reevesi</name>
    <dbReference type="NCBI Taxonomy" id="9886"/>
    <lineage>
        <taxon>Eukaryota</taxon>
        <taxon>Metazoa</taxon>
        <taxon>Chordata</taxon>
        <taxon>Craniata</taxon>
        <taxon>Vertebrata</taxon>
        <taxon>Euteleostomi</taxon>
        <taxon>Mammalia</taxon>
        <taxon>Eutheria</taxon>
        <taxon>Laurasiatheria</taxon>
        <taxon>Artiodactyla</taxon>
        <taxon>Ruminantia</taxon>
        <taxon>Pecora</taxon>
        <taxon>Cervidae</taxon>
        <taxon>Muntiacinae</taxon>
        <taxon>Muntiacus</taxon>
    </lineage>
</organism>
<dbReference type="AlphaFoldDB" id="A0A5N3XT38"/>
<feature type="non-terminal residue" evidence="2">
    <location>
        <position position="1"/>
    </location>
</feature>
<dbReference type="EMBL" id="VCEB01000005">
    <property type="protein sequence ID" value="KAB0377100.1"/>
    <property type="molecule type" value="Genomic_DNA"/>
</dbReference>
<protein>
    <recommendedName>
        <fullName evidence="4">G-protein coupled receptors family 1 profile domain-containing protein</fullName>
    </recommendedName>
</protein>
<accession>A0A5N3XT38</accession>
<dbReference type="Proteomes" id="UP000326062">
    <property type="component" value="Chromosome 5"/>
</dbReference>
<evidence type="ECO:0000313" key="2">
    <source>
        <dbReference type="EMBL" id="KAB0377100.1"/>
    </source>
</evidence>
<reference evidence="2 3" key="1">
    <citation type="submission" date="2019-06" db="EMBL/GenBank/DDBJ databases">
        <title>Discovery of a novel chromosome fission-fusion reversal in muntjac.</title>
        <authorList>
            <person name="Mudd A.B."/>
            <person name="Bredeson J.V."/>
            <person name="Baum R."/>
            <person name="Hockemeyer D."/>
            <person name="Rokhsar D.S."/>
        </authorList>
    </citation>
    <scope>NUCLEOTIDE SEQUENCE [LARGE SCALE GENOMIC DNA]</scope>
    <source>
        <strain evidence="2">UCam_UCB_Mr</strain>
        <tissue evidence="2">Fibroblast cell line</tissue>
    </source>
</reference>
<keyword evidence="1" id="KW-0472">Membrane</keyword>
<keyword evidence="1" id="KW-0812">Transmembrane</keyword>
<comment type="caution">
    <text evidence="2">The sequence shown here is derived from an EMBL/GenBank/DDBJ whole genome shotgun (WGS) entry which is preliminary data.</text>
</comment>